<dbReference type="Gene3D" id="3.50.4.10">
    <property type="entry name" value="Hepatocyte Growth Factor"/>
    <property type="match status" value="1"/>
</dbReference>
<evidence type="ECO:0000313" key="3">
    <source>
        <dbReference type="WBParaSite" id="PSAMB.scaffold13980size2047.g35790.t1"/>
    </source>
</evidence>
<evidence type="ECO:0000313" key="2">
    <source>
        <dbReference type="Proteomes" id="UP000887566"/>
    </source>
</evidence>
<dbReference type="WBParaSite" id="PSAMB.scaffold13980size2047.g35790.t1">
    <property type="protein sequence ID" value="PSAMB.scaffold13980size2047.g35790.t1"/>
    <property type="gene ID" value="PSAMB.scaffold13980size2047.g35790"/>
</dbReference>
<feature type="domain" description="Apple" evidence="1">
    <location>
        <begin position="1"/>
        <end position="78"/>
    </location>
</feature>
<proteinExistence type="predicted"/>
<dbReference type="InterPro" id="IPR003609">
    <property type="entry name" value="Pan_app"/>
</dbReference>
<dbReference type="AlphaFoldDB" id="A0A914UZK5"/>
<sequence length="171" mass="18390">RFEGKSIQGVPDNIVQGTVDVNQCQQECAGAITKYQIICKSILWSEQQKGCILVEVSAGDVPNQVVDDANIDYYEYLCGGNSATTTTPLPVTTPGFPITPSITQGPQPITGSGTGLRDPRISSCFQQLSTQSAMTEDRIFPVTSVDQCADTCLFCADCLMGQRCNMVAYAM</sequence>
<keyword evidence="2" id="KW-1185">Reference proteome</keyword>
<dbReference type="SUPFAM" id="SSF57414">
    <property type="entry name" value="Hairpin loop containing domain-like"/>
    <property type="match status" value="1"/>
</dbReference>
<evidence type="ECO:0000259" key="1">
    <source>
        <dbReference type="PROSITE" id="PS50948"/>
    </source>
</evidence>
<name>A0A914UZK5_9BILA</name>
<reference evidence="3" key="1">
    <citation type="submission" date="2022-11" db="UniProtKB">
        <authorList>
            <consortium name="WormBaseParasite"/>
        </authorList>
    </citation>
    <scope>IDENTIFICATION</scope>
</reference>
<accession>A0A914UZK5</accession>
<dbReference type="Pfam" id="PF00024">
    <property type="entry name" value="PAN_1"/>
    <property type="match status" value="1"/>
</dbReference>
<protein>
    <submittedName>
        <fullName evidence="3">Apple domain-containing protein</fullName>
    </submittedName>
</protein>
<dbReference type="PROSITE" id="PS50948">
    <property type="entry name" value="PAN"/>
    <property type="match status" value="1"/>
</dbReference>
<dbReference type="Proteomes" id="UP000887566">
    <property type="component" value="Unplaced"/>
</dbReference>
<organism evidence="2 3">
    <name type="scientific">Plectus sambesii</name>
    <dbReference type="NCBI Taxonomy" id="2011161"/>
    <lineage>
        <taxon>Eukaryota</taxon>
        <taxon>Metazoa</taxon>
        <taxon>Ecdysozoa</taxon>
        <taxon>Nematoda</taxon>
        <taxon>Chromadorea</taxon>
        <taxon>Plectida</taxon>
        <taxon>Plectina</taxon>
        <taxon>Plectoidea</taxon>
        <taxon>Plectidae</taxon>
        <taxon>Plectus</taxon>
    </lineage>
</organism>